<name>A0A1T4W7Q6_9BACT</name>
<keyword evidence="2" id="KW-1185">Reference proteome</keyword>
<accession>A0A1T4W7Q6</accession>
<protein>
    <recommendedName>
        <fullName evidence="3">DUF4340 domain-containing protein</fullName>
    </recommendedName>
</protein>
<reference evidence="1 2" key="1">
    <citation type="submission" date="2017-02" db="EMBL/GenBank/DDBJ databases">
        <authorList>
            <person name="Peterson S.W."/>
        </authorList>
    </citation>
    <scope>NUCLEOTIDE SEQUENCE [LARGE SCALE GENOMIC DNA]</scope>
    <source>
        <strain evidence="1 2">DSM 18034</strain>
    </source>
</reference>
<evidence type="ECO:0000313" key="2">
    <source>
        <dbReference type="Proteomes" id="UP000189733"/>
    </source>
</evidence>
<dbReference type="RefSeq" id="WP_078685056.1">
    <property type="nucleotide sequence ID" value="NZ_FUYA01000005.1"/>
</dbReference>
<organism evidence="1 2">
    <name type="scientific">Desulfobaculum bizertense DSM 18034</name>
    <dbReference type="NCBI Taxonomy" id="1121442"/>
    <lineage>
        <taxon>Bacteria</taxon>
        <taxon>Pseudomonadati</taxon>
        <taxon>Thermodesulfobacteriota</taxon>
        <taxon>Desulfovibrionia</taxon>
        <taxon>Desulfovibrionales</taxon>
        <taxon>Desulfovibrionaceae</taxon>
        <taxon>Desulfobaculum</taxon>
    </lineage>
</organism>
<dbReference type="STRING" id="1121442.SAMN02745702_01771"/>
<gene>
    <name evidence="1" type="ORF">SAMN02745702_01771</name>
</gene>
<sequence>MKGKRRLILLALVCAFLAGATLVAVNLPYHFVQQGMQATLSDTDKVQRVDVSNPVGAFSLVQLSRGKWQVQCEEKNLEYPADRERVEAFLQVLRVAREASQGLSSRPAQPTRTGEERQATVTVNGSMAFSVQISPTQVLVDTGQGASLLPQWRGEAFLRDMNWFRDLHLLRFDVDSVKHVAVSPLAGDFWEAEARDGGYVFLAPEKLENRAVLEDRLELFLHRLTLLQGKVEEALGTPLSTVPDLRVELETFRGHRLGLDIFLQEDQDPVVKSSQQEERLGLDRSAFYQLDLNAFSLVDRRLVPFAPGKITTVSISHGKRRLHVERAAKGWKDKNGFLNRPGIDMLLWKLTSLQYEYGPVELPGTAVSAVRVVLQNTQDATQFELEFFRDPKLPKGQCWVHPSPGEASFPVDEKLMNELESFLPAEDGGSEAL</sequence>
<dbReference type="OrthoDB" id="5446509at2"/>
<dbReference type="Proteomes" id="UP000189733">
    <property type="component" value="Unassembled WGS sequence"/>
</dbReference>
<evidence type="ECO:0008006" key="3">
    <source>
        <dbReference type="Google" id="ProtNLM"/>
    </source>
</evidence>
<dbReference type="EMBL" id="FUYA01000005">
    <property type="protein sequence ID" value="SKA73025.1"/>
    <property type="molecule type" value="Genomic_DNA"/>
</dbReference>
<proteinExistence type="predicted"/>
<evidence type="ECO:0000313" key="1">
    <source>
        <dbReference type="EMBL" id="SKA73025.1"/>
    </source>
</evidence>
<dbReference type="AlphaFoldDB" id="A0A1T4W7Q6"/>